<accession>A0A1R1ESC8</accession>
<dbReference type="AlphaFoldDB" id="A0A1R1ESC8"/>
<reference evidence="2 3" key="1">
    <citation type="submission" date="2016-11" db="EMBL/GenBank/DDBJ databases">
        <title>Paenibacillus species isolates.</title>
        <authorList>
            <person name="Beno S.M."/>
        </authorList>
    </citation>
    <scope>NUCLEOTIDE SEQUENCE [LARGE SCALE GENOMIC DNA]</scope>
    <source>
        <strain evidence="2 3">FSL R5-0378</strain>
    </source>
</reference>
<protein>
    <recommendedName>
        <fullName evidence="1">Phage head morphogenesis domain-containing protein</fullName>
    </recommendedName>
</protein>
<dbReference type="STRING" id="297318.BK138_16145"/>
<dbReference type="Pfam" id="PF04233">
    <property type="entry name" value="Phage_Mu_F"/>
    <property type="match status" value="1"/>
</dbReference>
<sequence length="365" mass="41745">MNQPSNAYWEKRARQRMASYHRDADPTIQTITAAYERAAEDLTAEINKIFNTFGKNAELDAAETRKFLNEQIPNPLLKLAKKWYPRVENERIKKWLLNRMNAPAYRARITRLQALREQIYLQSKLIADVEISTSARGYVQTINEGYYRTLFDIQQGLGVGFEFAVMPNRTVETILMNPWSGEHFSTRIWNNTGTLAESLNKIITAGFMSGIGNAKLIQEIEKMFGVGEFAAARLVRTETTYMANAGEMESYTEAGIDEYMFIATLDSRTSEICRDHDRHVYKVKDAVPGKNMPPLHVFCRSSTRAYFGPKSLEGMQRRARDPETGKSILVPASMSYGEWARKYNVPAKGAKPPKQIEFFEFDINE</sequence>
<keyword evidence="3" id="KW-1185">Reference proteome</keyword>
<dbReference type="Proteomes" id="UP000187172">
    <property type="component" value="Unassembled WGS sequence"/>
</dbReference>
<proteinExistence type="predicted"/>
<organism evidence="2 3">
    <name type="scientific">Paenibacillus rhizosphaerae</name>
    <dbReference type="NCBI Taxonomy" id="297318"/>
    <lineage>
        <taxon>Bacteria</taxon>
        <taxon>Bacillati</taxon>
        <taxon>Bacillota</taxon>
        <taxon>Bacilli</taxon>
        <taxon>Bacillales</taxon>
        <taxon>Paenibacillaceae</taxon>
        <taxon>Paenibacillus</taxon>
    </lineage>
</organism>
<dbReference type="NCBIfam" id="TIGR01641">
    <property type="entry name" value="phageSPP1_gp7"/>
    <property type="match status" value="1"/>
</dbReference>
<evidence type="ECO:0000259" key="1">
    <source>
        <dbReference type="Pfam" id="PF04233"/>
    </source>
</evidence>
<name>A0A1R1ESC8_9BACL</name>
<dbReference type="RefSeq" id="WP_076170588.1">
    <property type="nucleotide sequence ID" value="NZ_MRTP01000003.1"/>
</dbReference>
<dbReference type="InterPro" id="IPR006528">
    <property type="entry name" value="Phage_head_morphogenesis_dom"/>
</dbReference>
<comment type="caution">
    <text evidence="2">The sequence shown here is derived from an EMBL/GenBank/DDBJ whole genome shotgun (WGS) entry which is preliminary data.</text>
</comment>
<evidence type="ECO:0000313" key="3">
    <source>
        <dbReference type="Proteomes" id="UP000187172"/>
    </source>
</evidence>
<dbReference type="EMBL" id="MRTP01000003">
    <property type="protein sequence ID" value="OMF54688.1"/>
    <property type="molecule type" value="Genomic_DNA"/>
</dbReference>
<feature type="domain" description="Phage head morphogenesis" evidence="1">
    <location>
        <begin position="200"/>
        <end position="302"/>
    </location>
</feature>
<gene>
    <name evidence="2" type="ORF">BK138_16145</name>
</gene>
<evidence type="ECO:0000313" key="2">
    <source>
        <dbReference type="EMBL" id="OMF54688.1"/>
    </source>
</evidence>